<dbReference type="EMBL" id="CAJPIZ010021738">
    <property type="protein sequence ID" value="CAG2117721.1"/>
    <property type="molecule type" value="Genomic_DNA"/>
</dbReference>
<dbReference type="EMBL" id="OC876313">
    <property type="protein sequence ID" value="CAD7639122.1"/>
    <property type="molecule type" value="Genomic_DNA"/>
</dbReference>
<feature type="non-terminal residue" evidence="1">
    <location>
        <position position="1"/>
    </location>
</feature>
<evidence type="ECO:0000313" key="2">
    <source>
        <dbReference type="EMBL" id="CAD7648087.1"/>
    </source>
</evidence>
<organism evidence="1">
    <name type="scientific">Medioppia subpectinata</name>
    <dbReference type="NCBI Taxonomy" id="1979941"/>
    <lineage>
        <taxon>Eukaryota</taxon>
        <taxon>Metazoa</taxon>
        <taxon>Ecdysozoa</taxon>
        <taxon>Arthropoda</taxon>
        <taxon>Chelicerata</taxon>
        <taxon>Arachnida</taxon>
        <taxon>Acari</taxon>
        <taxon>Acariformes</taxon>
        <taxon>Sarcoptiformes</taxon>
        <taxon>Oribatida</taxon>
        <taxon>Brachypylina</taxon>
        <taxon>Oppioidea</taxon>
        <taxon>Oppiidae</taxon>
        <taxon>Medioppia</taxon>
    </lineage>
</organism>
<evidence type="ECO:0000313" key="3">
    <source>
        <dbReference type="Proteomes" id="UP000759131"/>
    </source>
</evidence>
<dbReference type="OrthoDB" id="10603833at2759"/>
<dbReference type="AlphaFoldDB" id="A0A7R9LEN5"/>
<dbReference type="EMBL" id="CAJPIZ010042117">
    <property type="protein sequence ID" value="CAG2121809.1"/>
    <property type="molecule type" value="Genomic_DNA"/>
</dbReference>
<proteinExistence type="predicted"/>
<sequence length="108" mass="12953">MKTRHKTQIMPKKCKSMRKRRQLLQNEIKDMVYNSLKTNDNNRELVERNATLLAEIETLKRENLTNFQSLLFANNSQHKHYTNTVRSDLMSVLDTLRNDRKNMIDLFQ</sequence>
<accession>A0A7R9LEN5</accession>
<gene>
    <name evidence="1" type="ORF">OSB1V03_LOCUS17674</name>
    <name evidence="2" type="ORF">OSB1V03_LOCUS21755</name>
</gene>
<evidence type="ECO:0000313" key="1">
    <source>
        <dbReference type="EMBL" id="CAD7639122.1"/>
    </source>
</evidence>
<keyword evidence="3" id="KW-1185">Reference proteome</keyword>
<dbReference type="Proteomes" id="UP000759131">
    <property type="component" value="Unassembled WGS sequence"/>
</dbReference>
<protein>
    <submittedName>
        <fullName evidence="1">Uncharacterized protein</fullName>
    </submittedName>
</protein>
<dbReference type="EMBL" id="OC896692">
    <property type="protein sequence ID" value="CAD7648087.1"/>
    <property type="molecule type" value="Genomic_DNA"/>
</dbReference>
<name>A0A7R9LEN5_9ACAR</name>
<reference evidence="1" key="1">
    <citation type="submission" date="2020-11" db="EMBL/GenBank/DDBJ databases">
        <authorList>
            <person name="Tran Van P."/>
        </authorList>
    </citation>
    <scope>NUCLEOTIDE SEQUENCE</scope>
</reference>